<name>A0A1Z5R532_SORBI</name>
<keyword evidence="2" id="KW-1185">Reference proteome</keyword>
<protein>
    <submittedName>
        <fullName evidence="1">Uncharacterized protein</fullName>
    </submittedName>
</protein>
<evidence type="ECO:0000313" key="2">
    <source>
        <dbReference type="Proteomes" id="UP000000768"/>
    </source>
</evidence>
<sequence length="57" mass="6444">MKISAWQVGKMEQQEGQLICRQTLAESLANVVTKQILKEMKALKVEIANLKEQMGNL</sequence>
<gene>
    <name evidence="1" type="ORF">SORBI_3008G067301</name>
</gene>
<evidence type="ECO:0000313" key="1">
    <source>
        <dbReference type="EMBL" id="OQU78883.1"/>
    </source>
</evidence>
<dbReference type="InParanoid" id="A0A1Z5R532"/>
<dbReference type="AlphaFoldDB" id="A0A1Z5R532"/>
<dbReference type="Gramene" id="OQU78883">
    <property type="protein sequence ID" value="OQU78883"/>
    <property type="gene ID" value="SORBI_3008G067301"/>
</dbReference>
<reference evidence="2" key="2">
    <citation type="journal article" date="2018" name="Plant J.">
        <title>The Sorghum bicolor reference genome: improved assembly, gene annotations, a transcriptome atlas, and signatures of genome organization.</title>
        <authorList>
            <person name="McCormick R.F."/>
            <person name="Truong S.K."/>
            <person name="Sreedasyam A."/>
            <person name="Jenkins J."/>
            <person name="Shu S."/>
            <person name="Sims D."/>
            <person name="Kennedy M."/>
            <person name="Amirebrahimi M."/>
            <person name="Weers B.D."/>
            <person name="McKinley B."/>
            <person name="Mattison A."/>
            <person name="Morishige D.T."/>
            <person name="Grimwood J."/>
            <person name="Schmutz J."/>
            <person name="Mullet J.E."/>
        </authorList>
    </citation>
    <scope>NUCLEOTIDE SEQUENCE [LARGE SCALE GENOMIC DNA]</scope>
    <source>
        <strain evidence="2">cv. BTx623</strain>
    </source>
</reference>
<dbReference type="EMBL" id="CM000767">
    <property type="protein sequence ID" value="OQU78883.1"/>
    <property type="molecule type" value="Genomic_DNA"/>
</dbReference>
<accession>A0A1Z5R532</accession>
<reference evidence="1 2" key="1">
    <citation type="journal article" date="2009" name="Nature">
        <title>The Sorghum bicolor genome and the diversification of grasses.</title>
        <authorList>
            <person name="Paterson A.H."/>
            <person name="Bowers J.E."/>
            <person name="Bruggmann R."/>
            <person name="Dubchak I."/>
            <person name="Grimwood J."/>
            <person name="Gundlach H."/>
            <person name="Haberer G."/>
            <person name="Hellsten U."/>
            <person name="Mitros T."/>
            <person name="Poliakov A."/>
            <person name="Schmutz J."/>
            <person name="Spannagl M."/>
            <person name="Tang H."/>
            <person name="Wang X."/>
            <person name="Wicker T."/>
            <person name="Bharti A.K."/>
            <person name="Chapman J."/>
            <person name="Feltus F.A."/>
            <person name="Gowik U."/>
            <person name="Grigoriev I.V."/>
            <person name="Lyons E."/>
            <person name="Maher C.A."/>
            <person name="Martis M."/>
            <person name="Narechania A."/>
            <person name="Otillar R.P."/>
            <person name="Penning B.W."/>
            <person name="Salamov A.A."/>
            <person name="Wang Y."/>
            <person name="Zhang L."/>
            <person name="Carpita N.C."/>
            <person name="Freeling M."/>
            <person name="Gingle A.R."/>
            <person name="Hash C.T."/>
            <person name="Keller B."/>
            <person name="Klein P."/>
            <person name="Kresovich S."/>
            <person name="McCann M.C."/>
            <person name="Ming R."/>
            <person name="Peterson D.G."/>
            <person name="Mehboob-ur-Rahman"/>
            <person name="Ware D."/>
            <person name="Westhoff P."/>
            <person name="Mayer K.F."/>
            <person name="Messing J."/>
            <person name="Rokhsar D.S."/>
        </authorList>
    </citation>
    <scope>NUCLEOTIDE SEQUENCE [LARGE SCALE GENOMIC DNA]</scope>
    <source>
        <strain evidence="2">cv. BTx623</strain>
    </source>
</reference>
<proteinExistence type="predicted"/>
<organism evidence="1 2">
    <name type="scientific">Sorghum bicolor</name>
    <name type="common">Sorghum</name>
    <name type="synonym">Sorghum vulgare</name>
    <dbReference type="NCBI Taxonomy" id="4558"/>
    <lineage>
        <taxon>Eukaryota</taxon>
        <taxon>Viridiplantae</taxon>
        <taxon>Streptophyta</taxon>
        <taxon>Embryophyta</taxon>
        <taxon>Tracheophyta</taxon>
        <taxon>Spermatophyta</taxon>
        <taxon>Magnoliopsida</taxon>
        <taxon>Liliopsida</taxon>
        <taxon>Poales</taxon>
        <taxon>Poaceae</taxon>
        <taxon>PACMAD clade</taxon>
        <taxon>Panicoideae</taxon>
        <taxon>Andropogonodae</taxon>
        <taxon>Andropogoneae</taxon>
        <taxon>Sorghinae</taxon>
        <taxon>Sorghum</taxon>
    </lineage>
</organism>
<dbReference type="Proteomes" id="UP000000768">
    <property type="component" value="Chromosome 8"/>
</dbReference>